<comment type="caution">
    <text evidence="5">The sequence shown here is derived from an EMBL/GenBank/DDBJ whole genome shotgun (WGS) entry which is preliminary data.</text>
</comment>
<dbReference type="AlphaFoldDB" id="A0A5C6MQ12"/>
<feature type="compositionally biased region" description="Basic and acidic residues" evidence="4">
    <location>
        <begin position="137"/>
        <end position="149"/>
    </location>
</feature>
<gene>
    <name evidence="5" type="ORF">D4764_08G0002280</name>
</gene>
<evidence type="ECO:0000256" key="3">
    <source>
        <dbReference type="ARBA" id="ARBA00023242"/>
    </source>
</evidence>
<feature type="region of interest" description="Disordered" evidence="4">
    <location>
        <begin position="1"/>
        <end position="117"/>
    </location>
</feature>
<comment type="similarity">
    <text evidence="2">Belongs to the UPF0688 family.</text>
</comment>
<keyword evidence="3" id="KW-0539">Nucleus</keyword>
<protein>
    <submittedName>
        <fullName evidence="5">Uncharacterized protein</fullName>
    </submittedName>
</protein>
<evidence type="ECO:0000256" key="1">
    <source>
        <dbReference type="ARBA" id="ARBA00004123"/>
    </source>
</evidence>
<feature type="region of interest" description="Disordered" evidence="4">
    <location>
        <begin position="134"/>
        <end position="168"/>
    </location>
</feature>
<keyword evidence="6" id="KW-1185">Reference proteome</keyword>
<name>A0A5C6MQ12_9TELE</name>
<reference evidence="5 6" key="1">
    <citation type="submission" date="2019-04" db="EMBL/GenBank/DDBJ databases">
        <title>Chromosome genome assembly for Takifugu flavidus.</title>
        <authorList>
            <person name="Xiao S."/>
        </authorList>
    </citation>
    <scope>NUCLEOTIDE SEQUENCE [LARGE SCALE GENOMIC DNA]</scope>
    <source>
        <strain evidence="5">HTHZ2018</strain>
        <tissue evidence="5">Muscle</tissue>
    </source>
</reference>
<comment type="subcellular location">
    <subcellularLocation>
        <location evidence="1">Nucleus</location>
    </subcellularLocation>
</comment>
<sequence>MPGQLGRLKSRKKKTSCKIKTPRTASATGIRPAKRPKVSSESRKAGARQGGGSSISCECQQSAGRRRCSASPEAEGREGKENEDWDACGVNRSLDRQQLASPECEDSGGPVFPDDDSNQILPVEHFFGNMDIVQDFPQREPKTSRDTQRQSRRRHFYAREDSDDDKDN</sequence>
<dbReference type="Proteomes" id="UP000324091">
    <property type="component" value="Chromosome 8"/>
</dbReference>
<dbReference type="Pfam" id="PF15772">
    <property type="entry name" value="UPF0688"/>
    <property type="match status" value="1"/>
</dbReference>
<dbReference type="EMBL" id="RHFK02000021">
    <property type="protein sequence ID" value="TWW56241.1"/>
    <property type="molecule type" value="Genomic_DNA"/>
</dbReference>
<proteinExistence type="inferred from homology"/>
<evidence type="ECO:0000313" key="6">
    <source>
        <dbReference type="Proteomes" id="UP000324091"/>
    </source>
</evidence>
<dbReference type="PANTHER" id="PTHR28491:SF1">
    <property type="entry name" value="UPF0688 PROTEIN C1ORF174"/>
    <property type="match status" value="1"/>
</dbReference>
<dbReference type="PANTHER" id="PTHR28491">
    <property type="entry name" value="UPF0688 PROTEIN C1ORF174"/>
    <property type="match status" value="1"/>
</dbReference>
<feature type="compositionally biased region" description="Basic residues" evidence="4">
    <location>
        <begin position="8"/>
        <end position="21"/>
    </location>
</feature>
<organism evidence="5 6">
    <name type="scientific">Takifugu flavidus</name>
    <name type="common">sansaifugu</name>
    <dbReference type="NCBI Taxonomy" id="433684"/>
    <lineage>
        <taxon>Eukaryota</taxon>
        <taxon>Metazoa</taxon>
        <taxon>Chordata</taxon>
        <taxon>Craniata</taxon>
        <taxon>Vertebrata</taxon>
        <taxon>Euteleostomi</taxon>
        <taxon>Actinopterygii</taxon>
        <taxon>Neopterygii</taxon>
        <taxon>Teleostei</taxon>
        <taxon>Neoteleostei</taxon>
        <taxon>Acanthomorphata</taxon>
        <taxon>Eupercaria</taxon>
        <taxon>Tetraodontiformes</taxon>
        <taxon>Tetradontoidea</taxon>
        <taxon>Tetraodontidae</taxon>
        <taxon>Takifugu</taxon>
    </lineage>
</organism>
<evidence type="ECO:0000256" key="2">
    <source>
        <dbReference type="ARBA" id="ARBA00006634"/>
    </source>
</evidence>
<evidence type="ECO:0000313" key="5">
    <source>
        <dbReference type="EMBL" id="TWW56241.1"/>
    </source>
</evidence>
<dbReference type="GO" id="GO:0005634">
    <property type="term" value="C:nucleus"/>
    <property type="evidence" value="ECO:0007669"/>
    <property type="project" value="UniProtKB-SubCell"/>
</dbReference>
<accession>A0A5C6MQ12</accession>
<evidence type="ECO:0000256" key="4">
    <source>
        <dbReference type="SAM" id="MobiDB-lite"/>
    </source>
</evidence>
<dbReference type="InterPro" id="IPR031530">
    <property type="entry name" value="UPF0688"/>
</dbReference>
<feature type="compositionally biased region" description="Polar residues" evidence="4">
    <location>
        <begin position="54"/>
        <end position="63"/>
    </location>
</feature>